<reference evidence="2" key="1">
    <citation type="journal article" date="2021" name="PeerJ">
        <title>Extensive microbial diversity within the chicken gut microbiome revealed by metagenomics and culture.</title>
        <authorList>
            <person name="Gilroy R."/>
            <person name="Ravi A."/>
            <person name="Getino M."/>
            <person name="Pursley I."/>
            <person name="Horton D.L."/>
            <person name="Alikhan N.F."/>
            <person name="Baker D."/>
            <person name="Gharbi K."/>
            <person name="Hall N."/>
            <person name="Watson M."/>
            <person name="Adriaenssens E.M."/>
            <person name="Foster-Nyarko E."/>
            <person name="Jarju S."/>
            <person name="Secka A."/>
            <person name="Antonio M."/>
            <person name="Oren A."/>
            <person name="Chaudhuri R.R."/>
            <person name="La Ragione R."/>
            <person name="Hildebrand F."/>
            <person name="Pallen M.J."/>
        </authorList>
    </citation>
    <scope>NUCLEOTIDE SEQUENCE</scope>
    <source>
        <strain evidence="2">1719</strain>
    </source>
</reference>
<keyword evidence="1" id="KW-1133">Transmembrane helix</keyword>
<sequence length="161" mass="18816">MSELPFFEEKQYLGRDKSWISVRLILALFCFVAYYFTAKEDKNSQQLFFLVGCIIIIISVVMLYLVQFKTEITKEEIIISGLWSSTTVNIPIGEIHKVKRKPYSRFFFNNPVYNLHKNGNIRFFASGNDAIWLQLKNGKKYIIGTQRPIEFEKALKEQKGS</sequence>
<feature type="transmembrane region" description="Helical" evidence="1">
    <location>
        <begin position="47"/>
        <end position="66"/>
    </location>
</feature>
<evidence type="ECO:0000256" key="1">
    <source>
        <dbReference type="SAM" id="Phobius"/>
    </source>
</evidence>
<name>A0A9D1W7Y9_9SPHI</name>
<evidence type="ECO:0000313" key="3">
    <source>
        <dbReference type="Proteomes" id="UP000824156"/>
    </source>
</evidence>
<keyword evidence="1" id="KW-0472">Membrane</keyword>
<accession>A0A9D1W7Y9</accession>
<evidence type="ECO:0000313" key="2">
    <source>
        <dbReference type="EMBL" id="HIX54123.1"/>
    </source>
</evidence>
<feature type="transmembrane region" description="Helical" evidence="1">
    <location>
        <begin position="20"/>
        <end position="38"/>
    </location>
</feature>
<dbReference type="Proteomes" id="UP000824156">
    <property type="component" value="Unassembled WGS sequence"/>
</dbReference>
<reference evidence="2" key="2">
    <citation type="submission" date="2021-04" db="EMBL/GenBank/DDBJ databases">
        <authorList>
            <person name="Gilroy R."/>
        </authorList>
    </citation>
    <scope>NUCLEOTIDE SEQUENCE</scope>
    <source>
        <strain evidence="2">1719</strain>
    </source>
</reference>
<gene>
    <name evidence="2" type="ORF">H9853_03790</name>
</gene>
<comment type="caution">
    <text evidence="2">The sequence shown here is derived from an EMBL/GenBank/DDBJ whole genome shotgun (WGS) entry which is preliminary data.</text>
</comment>
<evidence type="ECO:0008006" key="4">
    <source>
        <dbReference type="Google" id="ProtNLM"/>
    </source>
</evidence>
<dbReference type="EMBL" id="DXEZ01000108">
    <property type="protein sequence ID" value="HIX54123.1"/>
    <property type="molecule type" value="Genomic_DNA"/>
</dbReference>
<keyword evidence="1" id="KW-0812">Transmembrane</keyword>
<protein>
    <recommendedName>
        <fullName evidence="4">PH domain-containing protein</fullName>
    </recommendedName>
</protein>
<proteinExistence type="predicted"/>
<dbReference type="AlphaFoldDB" id="A0A9D1W7Y9"/>
<organism evidence="2 3">
    <name type="scientific">Candidatus Sphingobacterium stercoripullorum</name>
    <dbReference type="NCBI Taxonomy" id="2838759"/>
    <lineage>
        <taxon>Bacteria</taxon>
        <taxon>Pseudomonadati</taxon>
        <taxon>Bacteroidota</taxon>
        <taxon>Sphingobacteriia</taxon>
        <taxon>Sphingobacteriales</taxon>
        <taxon>Sphingobacteriaceae</taxon>
        <taxon>Sphingobacterium</taxon>
    </lineage>
</organism>